<feature type="transmembrane region" description="Helical" evidence="1">
    <location>
        <begin position="7"/>
        <end position="28"/>
    </location>
</feature>
<evidence type="ECO:0000313" key="2">
    <source>
        <dbReference type="EMBL" id="CAK8053924.1"/>
    </source>
</evidence>
<dbReference type="Proteomes" id="UP001314241">
    <property type="component" value="Unassembled WGS sequence"/>
</dbReference>
<keyword evidence="1" id="KW-1133">Transmembrane helix</keyword>
<evidence type="ECO:0000313" key="3">
    <source>
        <dbReference type="Proteomes" id="UP001314241"/>
    </source>
</evidence>
<reference evidence="2 3" key="1">
    <citation type="submission" date="2024-01" db="EMBL/GenBank/DDBJ databases">
        <authorList>
            <person name="Botero Cardona J."/>
        </authorList>
    </citation>
    <scope>NUCLEOTIDE SEQUENCE [LARGE SCALE GENOMIC DNA]</scope>
    <source>
        <strain evidence="2 3">LMG 33000</strain>
    </source>
</reference>
<evidence type="ECO:0000256" key="1">
    <source>
        <dbReference type="SAM" id="Phobius"/>
    </source>
</evidence>
<feature type="transmembrane region" description="Helical" evidence="1">
    <location>
        <begin position="66"/>
        <end position="98"/>
    </location>
</feature>
<evidence type="ECO:0008006" key="4">
    <source>
        <dbReference type="Google" id="ProtNLM"/>
    </source>
</evidence>
<comment type="caution">
    <text evidence="2">The sequence shown here is derived from an EMBL/GenBank/DDBJ whole genome shotgun (WGS) entry which is preliminary data.</text>
</comment>
<accession>A0ABM9N436</accession>
<gene>
    <name evidence="2" type="ORF">R54876_GBNLAHCA_00483</name>
</gene>
<name>A0ABM9N436_9LACO</name>
<dbReference type="Pfam" id="PF10823">
    <property type="entry name" value="DUF2568"/>
    <property type="match status" value="1"/>
</dbReference>
<proteinExistence type="predicted"/>
<organism evidence="2 3">
    <name type="scientific">Eupransor demetentiae</name>
    <dbReference type="NCBI Taxonomy" id="3109584"/>
    <lineage>
        <taxon>Bacteria</taxon>
        <taxon>Bacillati</taxon>
        <taxon>Bacillota</taxon>
        <taxon>Bacilli</taxon>
        <taxon>Lactobacillales</taxon>
        <taxon>Lactobacillaceae</taxon>
        <taxon>Eupransor</taxon>
    </lineage>
</organism>
<sequence length="106" mass="12194">MKPFNDTIRFLMEIITDVLLIMTGLSFSNPLLKITFAGIIPVLLLVIWAIYMAPKSNKRLPEAQRLVVEIIIFGYTTIMTWLFFAPTVALIYLVVITINTYFDHKL</sequence>
<dbReference type="InterPro" id="IPR021214">
    <property type="entry name" value="DUF2568"/>
</dbReference>
<keyword evidence="3" id="KW-1185">Reference proteome</keyword>
<feature type="transmembrane region" description="Helical" evidence="1">
    <location>
        <begin position="34"/>
        <end position="54"/>
    </location>
</feature>
<keyword evidence="1" id="KW-0472">Membrane</keyword>
<protein>
    <recommendedName>
        <fullName evidence="4">DUF2568 domain-containing protein</fullName>
    </recommendedName>
</protein>
<dbReference type="EMBL" id="CAWVOH010000001">
    <property type="protein sequence ID" value="CAK8053924.1"/>
    <property type="molecule type" value="Genomic_DNA"/>
</dbReference>
<keyword evidence="1" id="KW-0812">Transmembrane</keyword>